<dbReference type="PRINTS" id="PR00313">
    <property type="entry name" value="CABNDNGRPT"/>
</dbReference>
<evidence type="ECO:0000259" key="4">
    <source>
        <dbReference type="Pfam" id="PF13403"/>
    </source>
</evidence>
<dbReference type="InterPro" id="IPR011049">
    <property type="entry name" value="Serralysin-like_metalloprot_C"/>
</dbReference>
<feature type="compositionally biased region" description="Low complexity" evidence="3">
    <location>
        <begin position="977"/>
        <end position="999"/>
    </location>
</feature>
<dbReference type="GO" id="GO:0005576">
    <property type="term" value="C:extracellular region"/>
    <property type="evidence" value="ECO:0007669"/>
    <property type="project" value="UniProtKB-SubCell"/>
</dbReference>
<dbReference type="GO" id="GO:0016539">
    <property type="term" value="P:intein-mediated protein splicing"/>
    <property type="evidence" value="ECO:0007669"/>
    <property type="project" value="InterPro"/>
</dbReference>
<dbReference type="Gene3D" id="2.170.16.10">
    <property type="entry name" value="Hedgehog/Intein (Hint) domain"/>
    <property type="match status" value="1"/>
</dbReference>
<evidence type="ECO:0000313" key="6">
    <source>
        <dbReference type="Proteomes" id="UP000183987"/>
    </source>
</evidence>
<dbReference type="InterPro" id="IPR001343">
    <property type="entry name" value="Hemolysn_Ca-bd"/>
</dbReference>
<dbReference type="SUPFAM" id="SSF51120">
    <property type="entry name" value="beta-Roll"/>
    <property type="match status" value="10"/>
</dbReference>
<feature type="compositionally biased region" description="Polar residues" evidence="3">
    <location>
        <begin position="1016"/>
        <end position="1029"/>
    </location>
</feature>
<feature type="compositionally biased region" description="Acidic residues" evidence="3">
    <location>
        <begin position="1888"/>
        <end position="1898"/>
    </location>
</feature>
<proteinExistence type="predicted"/>
<feature type="region of interest" description="Disordered" evidence="3">
    <location>
        <begin position="977"/>
        <end position="1031"/>
    </location>
</feature>
<dbReference type="Proteomes" id="UP000183987">
    <property type="component" value="Unassembled WGS sequence"/>
</dbReference>
<dbReference type="GO" id="GO:0005509">
    <property type="term" value="F:calcium ion binding"/>
    <property type="evidence" value="ECO:0007669"/>
    <property type="project" value="InterPro"/>
</dbReference>
<gene>
    <name evidence="5" type="ORF">SAMN05444339_105236</name>
</gene>
<evidence type="ECO:0000256" key="1">
    <source>
        <dbReference type="ARBA" id="ARBA00004613"/>
    </source>
</evidence>
<keyword evidence="6" id="KW-1185">Reference proteome</keyword>
<feature type="domain" description="Hedgehog/Intein (Hint)" evidence="4">
    <location>
        <begin position="2001"/>
        <end position="2139"/>
    </location>
</feature>
<reference evidence="6" key="1">
    <citation type="submission" date="2016-11" db="EMBL/GenBank/DDBJ databases">
        <authorList>
            <person name="Varghese N."/>
            <person name="Submissions S."/>
        </authorList>
    </citation>
    <scope>NUCLEOTIDE SEQUENCE [LARGE SCALE GENOMIC DNA]</scope>
    <source>
        <strain evidence="6">DSM 29326</strain>
    </source>
</reference>
<dbReference type="RefSeq" id="WP_084114378.1">
    <property type="nucleotide sequence ID" value="NZ_FQUE01000005.1"/>
</dbReference>
<dbReference type="OrthoDB" id="6305173at2"/>
<accession>A0A1M5B4N0</accession>
<dbReference type="InterPro" id="IPR028992">
    <property type="entry name" value="Hedgehog/Intein_dom"/>
</dbReference>
<dbReference type="Pfam" id="PF00353">
    <property type="entry name" value="HemolysinCabind"/>
    <property type="match status" value="20"/>
</dbReference>
<organism evidence="5 6">
    <name type="scientific">Loktanella atrilutea</name>
    <dbReference type="NCBI Taxonomy" id="366533"/>
    <lineage>
        <taxon>Bacteria</taxon>
        <taxon>Pseudomonadati</taxon>
        <taxon>Pseudomonadota</taxon>
        <taxon>Alphaproteobacteria</taxon>
        <taxon>Rhodobacterales</taxon>
        <taxon>Roseobacteraceae</taxon>
        <taxon>Loktanella</taxon>
    </lineage>
</organism>
<dbReference type="InterPro" id="IPR036844">
    <property type="entry name" value="Hint_dom_sf"/>
</dbReference>
<feature type="region of interest" description="Disordered" evidence="3">
    <location>
        <begin position="1821"/>
        <end position="1898"/>
    </location>
</feature>
<name>A0A1M5B4N0_LOKAT</name>
<dbReference type="PROSITE" id="PS50817">
    <property type="entry name" value="INTEIN_N_TER"/>
    <property type="match status" value="1"/>
</dbReference>
<sequence length="2186" mass="217803">MPNGYLVDLGTGNRLNGDDTAGTGVAAFTASQILGTGQMAYRASPSGTVQTGTITGTYYLASNGAVYFVPDTPFPANLNMLAVQSAPDVGIYYGTSGNDAGLTGTSGSDYIYGGTGTGGTGTGNDTISAGRGNDRVYSGDGNDTVYGGAGNDVIDGGTGDDLINGGGGNDSIIAGDGSDSVDGGIGNDIIDAGAGDDRVAGGAGNDTIALGEGNNTGYGGTGTDTITAGSGNDAIFGGAGADSISAGAGTDTIFGGDSADTIDGGAGADTIRGEGGADSILGGDGNDLIYGDDAAPAAVTTETMSWSGQAATGTDLRNGFVQDTGNIHVSVSFRDDGSMTSANTSDTTIYTGSSGHNATSSVQLLGGGGPSMTTMIEFAADPASGVSDSVSNVGFMITDIDSAPDRFRDIVTVNAYDAQGNLVPVNFQINGDESRSGNTITGGDRWDEPSEQEGSVYVTIPGPVARIEIIYDNPLGMAHAVHVSDIRFTTVVPTGGNDTIDGGAGDDVIYGGAGEDYLIGRDGTDSIYGGDGNDVIDDVPGADNGSSADFFYGGAGDDVLYTGGGADQAYGGTGADRIFGEEGDDQLHGDDGADMIYGGQGHDTLYGGAGNDALSGEDGNDTLYGDAGNDILYGDAGNDTLYGGAGTDTLYGGAGSDTFHVSDTDGQNTVVGGEDAGNTDIDTLRLSGSTPATGVTVTFTGAEAGTVTFTGSAATASFSQIERVVTTANADTINGSAATGGVNVDAGAGNDSIIGSGGNDTIVAGAGADRVDAGAGNDVIDLGNDGAADVLVLRNGFGRDTVINGDAPVAYADGTFFSRDKIDATGLTDLKGNPVNTRDIVVSDDGFGNAVLTFPRGEQLVLQGLPPSVAGNEMLLNAMGFPLPDGTVSGTADADTIGPGYTDADGDRIDGNDNVLPGSSGNDDLIEAGGGNDTVYAGEGNDRVFGGTGDDRLYGGNGNDTLRGDAGNDTLFGDAGNDTLFGGDGNDTLDGGTGNDSLSGDGGDDTFSLQAGFGTDTITGGETAETSGDTLDASALTTGTTVTFTGAEAGTLTSGGNTATFTQIERVITGSGGDTIVAGAGDQTIFSGAGADTITGGAGNDTIDVGAADNAVDTLILTNGFGADIVTGFEGPTSDGGNAFTGHDRLDVSGMTTNGRPVNVRDVTVTDDGAGNAILGFPGGESMLLSGVSASAAQNPFFLHAMGIPLSDGTVTGTAGADTIGNGYQDADGDRIDGNDAILPGSSGNDDVIAAGNGDDTVFAGEGRDTVYGGAGNDVLRGEGGNDALYGDAGNDTLYGGDGADRLTGGAGDDLIDAGAGDAATDTVVLTTGGGHDRVTGFEAPVPNGYGTYIPGDRLDVTDLRDALGDPVNVNDVTVSDDGAGNAVLTFPGDVSVTLVGISPDTAADKGYLNALGIPRSDGIVSGTSGDDIIGAGYADRDGDMVDGNDAFLPGARGDEDIIEAGDGDDVVRAGAGNDSVFGGSGNDLLDGGNGDDTLTGGLGNDTLTGGRGNDVLTGGDGDDTFVVVDHDGHDTIYGGTTGETDGDTLDASGMSADTTLDLTKPGSGTLTDAADTVVSFHDLEQFFLGAGDDTVLGGEGDDSVDLGVGDDVFRLFGGFGNDTITGGTGEETAGDTLDAGALTDDLTVTLTGPGAGTLTDGTDTAIFDQFERVVTGSGDDTITGSAGADTVYSGAGADRIDAGAGNDVIDLGAADGAVDTVVLQDGSGNDIVSAFEGPVARGDGTFDSRDLLDVTELTDAEGNPVNVHDVTVTDDGAGNALLTFPHGESVVLTGISPAVAASPFYLNALGVPMSDGTVLGTDGNDTIDADYGDDTDGDRVDAGDTVRPGTGADDDLIDAGAGDDTIRAGAGNDRLRGGAGNDTLFGGTGDDTLDGGDGDDLIDGGAGDDVILAGAGNDTITFGRGDSVDGGSGDDTFTLTADPDGGPRDITIDGGDGYDTLHIRNAVLSSRTEDTPGDPSSGTVMLTDGSRVTFRNIEDADNIICFTPGTRIATPQGARDIATLRVGDLVMTRDHGLQPIRWIKSRTVAATGTFASVRIRPGVVTGLERDLLVSPQHRMLFQGYRAELLFGEREVLIAAKHLIDGHAVTQDTADAVTYIHMMFDAHEVVYAEGAATESFHPGSLGLTAIQDAAREELFAIFPDLRSDLNHYGDTARRCLKRHEAELLRV</sequence>
<dbReference type="InterPro" id="IPR006141">
    <property type="entry name" value="Intein_N"/>
</dbReference>
<feature type="compositionally biased region" description="Acidic residues" evidence="3">
    <location>
        <begin position="1822"/>
        <end position="1833"/>
    </location>
</feature>
<evidence type="ECO:0000313" key="5">
    <source>
        <dbReference type="EMBL" id="SHF37453.1"/>
    </source>
</evidence>
<dbReference type="PROSITE" id="PS00330">
    <property type="entry name" value="HEMOLYSIN_CALCIUM"/>
    <property type="match status" value="15"/>
</dbReference>
<dbReference type="InterPro" id="IPR050557">
    <property type="entry name" value="RTX_toxin/Mannuronan_C5-epim"/>
</dbReference>
<dbReference type="Gene3D" id="2.150.10.10">
    <property type="entry name" value="Serralysin-like metalloprotease, C-terminal"/>
    <property type="match status" value="15"/>
</dbReference>
<dbReference type="Pfam" id="PF13403">
    <property type="entry name" value="Hint_2"/>
    <property type="match status" value="1"/>
</dbReference>
<dbReference type="EMBL" id="FQUE01000005">
    <property type="protein sequence ID" value="SHF37453.1"/>
    <property type="molecule type" value="Genomic_DNA"/>
</dbReference>
<dbReference type="SUPFAM" id="SSF51294">
    <property type="entry name" value="Hedgehog/intein (Hint) domain"/>
    <property type="match status" value="1"/>
</dbReference>
<dbReference type="STRING" id="366533.SAMN05444339_105236"/>
<dbReference type="InterPro" id="IPR018511">
    <property type="entry name" value="Hemolysin-typ_Ca-bd_CS"/>
</dbReference>
<feature type="region of interest" description="Disordered" evidence="3">
    <location>
        <begin position="890"/>
        <end position="961"/>
    </location>
</feature>
<protein>
    <submittedName>
        <fullName evidence="5">Hemolysin-type calcium-binding repeat-containing protein</fullName>
    </submittedName>
</protein>
<dbReference type="PANTHER" id="PTHR38340:SF1">
    <property type="entry name" value="S-LAYER PROTEIN"/>
    <property type="match status" value="1"/>
</dbReference>
<dbReference type="PANTHER" id="PTHR38340">
    <property type="entry name" value="S-LAYER PROTEIN"/>
    <property type="match status" value="1"/>
</dbReference>
<comment type="subcellular location">
    <subcellularLocation>
        <location evidence="1">Secreted</location>
    </subcellularLocation>
</comment>
<evidence type="ECO:0000256" key="2">
    <source>
        <dbReference type="ARBA" id="ARBA00022525"/>
    </source>
</evidence>
<keyword evidence="2" id="KW-0964">Secreted</keyword>
<evidence type="ECO:0000256" key="3">
    <source>
        <dbReference type="SAM" id="MobiDB-lite"/>
    </source>
</evidence>